<evidence type="ECO:0000313" key="8">
    <source>
        <dbReference type="Proteomes" id="UP000245802"/>
    </source>
</evidence>
<evidence type="ECO:0000256" key="5">
    <source>
        <dbReference type="SAM" id="MobiDB-lite"/>
    </source>
</evidence>
<dbReference type="Pfam" id="PF18884">
    <property type="entry name" value="TSP3_bac"/>
    <property type="match status" value="6"/>
</dbReference>
<dbReference type="OrthoDB" id="9805159at2"/>
<feature type="compositionally biased region" description="Basic and acidic residues" evidence="5">
    <location>
        <begin position="1265"/>
        <end position="1287"/>
    </location>
</feature>
<dbReference type="PANTHER" id="PTHR37467:SF1">
    <property type="entry name" value="EXPORTED CALCIUM-BINDING GLYCOPROTEIN"/>
    <property type="match status" value="1"/>
</dbReference>
<feature type="region of interest" description="Disordered" evidence="5">
    <location>
        <begin position="1142"/>
        <end position="1187"/>
    </location>
</feature>
<dbReference type="Proteomes" id="UP000245802">
    <property type="component" value="Chromosome"/>
</dbReference>
<dbReference type="EMBL" id="CP025958">
    <property type="protein sequence ID" value="AWM35933.1"/>
    <property type="molecule type" value="Genomic_DNA"/>
</dbReference>
<feature type="region of interest" description="Disordered" evidence="5">
    <location>
        <begin position="606"/>
        <end position="655"/>
    </location>
</feature>
<feature type="region of interest" description="Disordered" evidence="5">
    <location>
        <begin position="1264"/>
        <end position="1287"/>
    </location>
</feature>
<dbReference type="SUPFAM" id="SSF103647">
    <property type="entry name" value="TSP type-3 repeat"/>
    <property type="match status" value="1"/>
</dbReference>
<feature type="compositionally biased region" description="Acidic residues" evidence="5">
    <location>
        <begin position="1151"/>
        <end position="1162"/>
    </location>
</feature>
<feature type="domain" description="DUF4214" evidence="6">
    <location>
        <begin position="153"/>
        <end position="208"/>
    </location>
</feature>
<proteinExistence type="predicted"/>
<dbReference type="InterPro" id="IPR028974">
    <property type="entry name" value="TSP_type-3_rpt"/>
</dbReference>
<evidence type="ECO:0000256" key="2">
    <source>
        <dbReference type="ARBA" id="ARBA00022525"/>
    </source>
</evidence>
<name>A0A2Z3GQ37_9BACT</name>
<keyword evidence="4" id="KW-0106">Calcium</keyword>
<reference evidence="7 8" key="1">
    <citation type="submission" date="2018-01" db="EMBL/GenBank/DDBJ databases">
        <title>G. obscuriglobus.</title>
        <authorList>
            <person name="Franke J."/>
            <person name="Blomberg W."/>
            <person name="Selmecki A."/>
        </authorList>
    </citation>
    <scope>NUCLEOTIDE SEQUENCE [LARGE SCALE GENOMIC DNA]</scope>
    <source>
        <strain evidence="7 8">DSM 5831</strain>
    </source>
</reference>
<feature type="compositionally biased region" description="Polar residues" evidence="5">
    <location>
        <begin position="645"/>
        <end position="655"/>
    </location>
</feature>
<dbReference type="RefSeq" id="WP_010039026.1">
    <property type="nucleotide sequence ID" value="NZ_CP025958.1"/>
</dbReference>
<feature type="region of interest" description="Disordered" evidence="5">
    <location>
        <begin position="1068"/>
        <end position="1099"/>
    </location>
</feature>
<feature type="compositionally biased region" description="Basic and acidic residues" evidence="5">
    <location>
        <begin position="629"/>
        <end position="638"/>
    </location>
</feature>
<dbReference type="KEGG" id="gog:C1280_02165"/>
<dbReference type="PANTHER" id="PTHR37467">
    <property type="entry name" value="EXPORTED CALCIUM-BINDING GLYCOPROTEIN-RELATED"/>
    <property type="match status" value="1"/>
</dbReference>
<feature type="region of interest" description="Disordered" evidence="5">
    <location>
        <begin position="378"/>
        <end position="399"/>
    </location>
</feature>
<feature type="region of interest" description="Disordered" evidence="5">
    <location>
        <begin position="993"/>
        <end position="1050"/>
    </location>
</feature>
<dbReference type="GO" id="GO:0005509">
    <property type="term" value="F:calcium ion binding"/>
    <property type="evidence" value="ECO:0007669"/>
    <property type="project" value="InterPro"/>
</dbReference>
<gene>
    <name evidence="7" type="ORF">C1280_02165</name>
</gene>
<dbReference type="Gene3D" id="4.10.1080.10">
    <property type="entry name" value="TSP type-3 repeat"/>
    <property type="match status" value="1"/>
</dbReference>
<feature type="domain" description="DUF4214" evidence="6">
    <location>
        <begin position="211"/>
        <end position="260"/>
    </location>
</feature>
<dbReference type="InterPro" id="IPR014755">
    <property type="entry name" value="Cu-Rt/internalin_Ig-like"/>
</dbReference>
<feature type="domain" description="DUF4214" evidence="6">
    <location>
        <begin position="33"/>
        <end position="84"/>
    </location>
</feature>
<sequence>MPRALSFRLGHIERLEDRLTPATLAELTAVAPDARGFVSGVYELLLDRPADAGGRANWEARLASGSSRNDVSASILSSDEYVTRNPDWVGSLYADVFDRAGEVAGLGGHAAALAAGASRATVAGSFLGSEEFQLHVFVAAPRTADAPALPALLGSDADAPSFIAGLYAGLLNRDVDAGGLSNWQARLAAGTTRAEVAAALLASPEYVGRSGDWVGALYADTLGRPADATGLANYHAALAGGTPRTQVALAILGSGEFQGLTTRAADAQLGGRTDPGAPLVVGAVSTGNRSVLVSFSEAMGGSALDPRHYSISLDTGGPEAARLRVLSAAFAGDRTAVELTTDPQSEVGYSVSVVNVKDTSGTPLSFAVLAGNVRVDPTRATFRGTPPSGPDLSDTDGDGLTDQEEVRGYTIAYRLANGAAVTRAVTSDPLRADTDGDGLTDGVDKVLGLDPRDADTDDDLLGDYQEYNEIFSDPAKQDTDGDGLDDGLEYNFFRTSPVLADTDGDQLPDGDEVLLANRNARVADLPAPAIEIGGVNLQLDVRFVDTSTSQRRELENRTVSSTLTQSERKEFSNAHETTLEAAQKLTVSVGLETSFESNPFSIAKGKWTTSTKSETSTSGSWTSSWSEVTAKETQRQYEESLGTEAETTNGSTVERQVQGARLQTTVYLKNTGTLAYRVQNLQVTAFIQDPADPTRLTPLATLLPDAEPADGYTLGPLVAQRGPLVFSSDAVFPNLVESLMANPRGLVFRLSNYDIVDEFGRNFAFTSRDVIDRTGSVVIDFGGYDSDGDGQGDLTEYHRVSTSAGRVIDTNGDGAVDGSDHRVTFDANGKQVGITLREALAAIGLARYDEAATPTGSLTEVERDNSYSTIIDEDGRERIFRVRGTAEEAGLQKYWQIITPTGIDRTVGLDDFVLRTDSDARLAFVQDLDGDRLPASLEYIFGTSDSPEDLNGDGVPDGRDTDGDGLDDRFETLIGWTVEIDGRGSYRVLSSGTLADSDGDGLGDADEAPGTLTDSDGDGLIDSARRAGPADYVTDPFHPDTDRDGIPDSDEVTGYNVTLRSGQVIHVVTGPSDPDTDGDTAPDGVEKRLGGDPTNPADRNLFADDDRDGLVNVLETAGWDITVYNTSTTGLQQGAFTIVHVTSDPGKADTDGDGIPDGEEYGAPDPAAQNRRVGTNPRRADTDGDGLTDFQELRGIQIRSLGVITLNPYDADTDNDKLSDAKEAALVDVEADRWVVNVAGKPAYQVWSDPRFADADFDGLIDGDEFARRSDPGKSDTDGDGRDDAREFAVGTDPLRKDVRVTVAFTELFIEHDADVNGAPQANEYQYDSPGEFQFGLGVRRPDADGLLGLGDFDPVVDHLLLNQYRPDDDGLFDGGYDISGGTRLLLESYIPRGLLAVSFGLSEEQRFTIEAVVREVDAFVTDGVTTFRNQFVNLGGVGGLKISVDGAEQKGIFEGSKLTQGVTALRLSWKDGDTIGNRNDDNEIQGEILGFLIVD</sequence>
<dbReference type="Gene3D" id="1.10.3130.20">
    <property type="entry name" value="Phycobilisome linker domain"/>
    <property type="match status" value="1"/>
</dbReference>
<keyword evidence="3" id="KW-0732">Signal</keyword>
<feature type="region of interest" description="Disordered" evidence="5">
    <location>
        <begin position="554"/>
        <end position="575"/>
    </location>
</feature>
<protein>
    <submittedName>
        <fullName evidence="7">DUF4214 domain-containing protein</fullName>
    </submittedName>
</protein>
<keyword evidence="2" id="KW-0964">Secreted</keyword>
<keyword evidence="8" id="KW-1185">Reference proteome</keyword>
<evidence type="ECO:0000259" key="6">
    <source>
        <dbReference type="Pfam" id="PF13946"/>
    </source>
</evidence>
<accession>A0A2Z3GQ37</accession>
<dbReference type="InterPro" id="IPR059100">
    <property type="entry name" value="TSP3_bac"/>
</dbReference>
<feature type="compositionally biased region" description="Basic and acidic residues" evidence="5">
    <location>
        <begin position="956"/>
        <end position="965"/>
    </location>
</feature>
<feature type="compositionally biased region" description="Basic and acidic residues" evidence="5">
    <location>
        <begin position="1037"/>
        <end position="1046"/>
    </location>
</feature>
<dbReference type="InterPro" id="IPR038255">
    <property type="entry name" value="PBS_linker_sf"/>
</dbReference>
<evidence type="ECO:0000313" key="7">
    <source>
        <dbReference type="EMBL" id="AWM35933.1"/>
    </source>
</evidence>
<organism evidence="7 8">
    <name type="scientific">Gemmata obscuriglobus</name>
    <dbReference type="NCBI Taxonomy" id="114"/>
    <lineage>
        <taxon>Bacteria</taxon>
        <taxon>Pseudomonadati</taxon>
        <taxon>Planctomycetota</taxon>
        <taxon>Planctomycetia</taxon>
        <taxon>Gemmatales</taxon>
        <taxon>Gemmataceae</taxon>
        <taxon>Gemmata</taxon>
    </lineage>
</organism>
<dbReference type="InterPro" id="IPR025282">
    <property type="entry name" value="DUF4214"/>
</dbReference>
<feature type="compositionally biased region" description="Acidic residues" evidence="5">
    <location>
        <begin position="997"/>
        <end position="1007"/>
    </location>
</feature>
<dbReference type="Pfam" id="PF13946">
    <property type="entry name" value="DUF4214"/>
    <property type="match status" value="4"/>
</dbReference>
<evidence type="ECO:0000256" key="1">
    <source>
        <dbReference type="ARBA" id="ARBA00004613"/>
    </source>
</evidence>
<dbReference type="InterPro" id="IPR053180">
    <property type="entry name" value="Ca-binding_acidic-repeat"/>
</dbReference>
<feature type="region of interest" description="Disordered" evidence="5">
    <location>
        <begin position="942"/>
        <end position="965"/>
    </location>
</feature>
<evidence type="ECO:0000256" key="4">
    <source>
        <dbReference type="ARBA" id="ARBA00022837"/>
    </source>
</evidence>
<feature type="domain" description="DUF4214" evidence="6">
    <location>
        <begin position="85"/>
        <end position="134"/>
    </location>
</feature>
<dbReference type="Gene3D" id="2.60.40.1220">
    <property type="match status" value="1"/>
</dbReference>
<comment type="subcellular location">
    <subcellularLocation>
        <location evidence="1">Secreted</location>
    </subcellularLocation>
</comment>
<feature type="compositionally biased region" description="Low complexity" evidence="5">
    <location>
        <begin position="606"/>
        <end position="627"/>
    </location>
</feature>
<evidence type="ECO:0000256" key="3">
    <source>
        <dbReference type="ARBA" id="ARBA00022729"/>
    </source>
</evidence>